<keyword evidence="1" id="KW-0812">Transmembrane</keyword>
<dbReference type="EMBL" id="CP046441">
    <property type="protein sequence ID" value="QGT82919.1"/>
    <property type="molecule type" value="Genomic_DNA"/>
</dbReference>
<evidence type="ECO:0000256" key="1">
    <source>
        <dbReference type="SAM" id="Phobius"/>
    </source>
</evidence>
<reference evidence="2 3" key="1">
    <citation type="submission" date="2019-11" db="EMBL/GenBank/DDBJ databases">
        <title>Complete genome sequence of Pseudomonas syringae pv. coronafaciens isolate B19001 originated in imported oat cereal.</title>
        <authorList>
            <person name="Kim S.M."/>
            <person name="Lee B.C."/>
            <person name="Seo S.J."/>
            <person name="Lee J.E."/>
            <person name="Choi N.J."/>
            <person name="Park J.H."/>
        </authorList>
    </citation>
    <scope>NUCLEOTIDE SEQUENCE [LARGE SCALE GENOMIC DNA]</scope>
    <source>
        <strain evidence="2 3">B19001</strain>
    </source>
</reference>
<name>A0AAE6UMD6_9PSED</name>
<dbReference type="AlphaFoldDB" id="A0AAE6UMD6"/>
<sequence length="77" mass="8244">MSAKDNLELQASALANLDAISAIIAVLANTGALNPLLFKEALSAIKDLNESTEGDIHSHQVYKAHMQIFIAAAEKRL</sequence>
<dbReference type="RefSeq" id="WP_191892663.1">
    <property type="nucleotide sequence ID" value="NZ_CP046441.1"/>
</dbReference>
<feature type="transmembrane region" description="Helical" evidence="1">
    <location>
        <begin position="20"/>
        <end position="38"/>
    </location>
</feature>
<organism evidence="2 3">
    <name type="scientific">Pseudomonas coronafaciens pv. coronafaciens</name>
    <dbReference type="NCBI Taxonomy" id="235275"/>
    <lineage>
        <taxon>Bacteria</taxon>
        <taxon>Pseudomonadati</taxon>
        <taxon>Pseudomonadota</taxon>
        <taxon>Gammaproteobacteria</taxon>
        <taxon>Pseudomonadales</taxon>
        <taxon>Pseudomonadaceae</taxon>
        <taxon>Pseudomonas</taxon>
        <taxon>Pseudomonas coronafaciens</taxon>
    </lineage>
</organism>
<dbReference type="Proteomes" id="UP000423413">
    <property type="component" value="Chromosome"/>
</dbReference>
<protein>
    <submittedName>
        <fullName evidence="2">Uncharacterized protein</fullName>
    </submittedName>
</protein>
<keyword evidence="1" id="KW-0472">Membrane</keyword>
<gene>
    <name evidence="2" type="ORF">GMO17_17945</name>
</gene>
<evidence type="ECO:0000313" key="3">
    <source>
        <dbReference type="Proteomes" id="UP000423413"/>
    </source>
</evidence>
<proteinExistence type="predicted"/>
<evidence type="ECO:0000313" key="2">
    <source>
        <dbReference type="EMBL" id="QGT82919.1"/>
    </source>
</evidence>
<accession>A0AAE6UMD6</accession>
<keyword evidence="1" id="KW-1133">Transmembrane helix</keyword>